<organism evidence="2 3">
    <name type="scientific">Pandoraea vervacti</name>
    <dbReference type="NCBI Taxonomy" id="656178"/>
    <lineage>
        <taxon>Bacteria</taxon>
        <taxon>Pseudomonadati</taxon>
        <taxon>Pseudomonadota</taxon>
        <taxon>Betaproteobacteria</taxon>
        <taxon>Burkholderiales</taxon>
        <taxon>Burkholderiaceae</taxon>
        <taxon>Pandoraea</taxon>
    </lineage>
</organism>
<dbReference type="Pfam" id="PF11177">
    <property type="entry name" value="DUF2964"/>
    <property type="match status" value="1"/>
</dbReference>
<keyword evidence="1" id="KW-0812">Transmembrane</keyword>
<accession>A0ABM5SYV3</accession>
<evidence type="ECO:0000256" key="1">
    <source>
        <dbReference type="SAM" id="Phobius"/>
    </source>
</evidence>
<reference evidence="3" key="1">
    <citation type="submission" date="2015-02" db="EMBL/GenBank/DDBJ databases">
        <title>Complete Genome Sequencing of Pandoraea vervacti NS15 sp. nov.</title>
        <authorList>
            <person name="Chan K.-G."/>
        </authorList>
    </citation>
    <scope>NUCLEOTIDE SEQUENCE [LARGE SCALE GENOMIC DNA]</scope>
    <source>
        <strain evidence="3">NS15</strain>
    </source>
</reference>
<proteinExistence type="predicted"/>
<dbReference type="InterPro" id="IPR021347">
    <property type="entry name" value="DUF2964"/>
</dbReference>
<sequence>MTRVGHAARLAESRGRNHPLRNGRGLVVRWRMCSDIRVVIASIAAFVMLGGIFATIHGLLFNLPEVSRYGVAAVLAGATCTATMLIPWGARDES</sequence>
<evidence type="ECO:0008006" key="4">
    <source>
        <dbReference type="Google" id="ProtNLM"/>
    </source>
</evidence>
<dbReference type="EMBL" id="CP010897">
    <property type="protein sequence ID" value="AJP57707.2"/>
    <property type="molecule type" value="Genomic_DNA"/>
</dbReference>
<dbReference type="Proteomes" id="UP000035085">
    <property type="component" value="Chromosome"/>
</dbReference>
<gene>
    <name evidence="2" type="ORF">UC34_13395</name>
</gene>
<protein>
    <recommendedName>
        <fullName evidence="4">DUF2964 domain-containing protein</fullName>
    </recommendedName>
</protein>
<keyword evidence="1" id="KW-1133">Transmembrane helix</keyword>
<keyword evidence="1" id="KW-0472">Membrane</keyword>
<keyword evidence="3" id="KW-1185">Reference proteome</keyword>
<feature type="transmembrane region" description="Helical" evidence="1">
    <location>
        <begin position="69"/>
        <end position="90"/>
    </location>
</feature>
<name>A0ABM5SYV3_9BURK</name>
<feature type="transmembrane region" description="Helical" evidence="1">
    <location>
        <begin position="38"/>
        <end position="63"/>
    </location>
</feature>
<evidence type="ECO:0000313" key="2">
    <source>
        <dbReference type="EMBL" id="AJP57707.2"/>
    </source>
</evidence>
<evidence type="ECO:0000313" key="3">
    <source>
        <dbReference type="Proteomes" id="UP000035085"/>
    </source>
</evidence>